<feature type="transmembrane region" description="Helical" evidence="13">
    <location>
        <begin position="35"/>
        <end position="55"/>
    </location>
</feature>
<evidence type="ECO:0000313" key="15">
    <source>
        <dbReference type="Proteomes" id="UP000000591"/>
    </source>
</evidence>
<evidence type="ECO:0000256" key="5">
    <source>
        <dbReference type="ARBA" id="ARBA00022692"/>
    </source>
</evidence>
<dbReference type="Proteomes" id="UP000000591">
    <property type="component" value="Chromosome V"/>
</dbReference>
<dbReference type="KEGG" id="ago:AGOS_AER307W"/>
<evidence type="ECO:0000256" key="4">
    <source>
        <dbReference type="ARBA" id="ARBA00022448"/>
    </source>
</evidence>
<dbReference type="GeneID" id="4621376"/>
<comment type="subcellular location">
    <subcellularLocation>
        <location evidence="1">Nucleus membrane</location>
        <topology evidence="1">Multi-pass membrane protein</topology>
    </subcellularLocation>
    <subcellularLocation>
        <location evidence="2">Nucleus</location>
        <location evidence="2">Nuclear pore complex</location>
    </subcellularLocation>
</comment>
<keyword evidence="11 13" id="KW-0472">Membrane</keyword>
<evidence type="ECO:0000256" key="9">
    <source>
        <dbReference type="ARBA" id="ARBA00023010"/>
    </source>
</evidence>
<evidence type="ECO:0000313" key="14">
    <source>
        <dbReference type="EMBL" id="AAS52987.2"/>
    </source>
</evidence>
<reference evidence="14 15" key="1">
    <citation type="journal article" date="2004" name="Science">
        <title>The Ashbya gossypii genome as a tool for mapping the ancient Saccharomyces cerevisiae genome.</title>
        <authorList>
            <person name="Dietrich F.S."/>
            <person name="Voegeli S."/>
            <person name="Brachat S."/>
            <person name="Lerch A."/>
            <person name="Gates K."/>
            <person name="Steiner S."/>
            <person name="Mohr C."/>
            <person name="Pohlmann R."/>
            <person name="Luedi P."/>
            <person name="Choi S."/>
            <person name="Wing R.A."/>
            <person name="Flavier A."/>
            <person name="Gaffney T.D."/>
            <person name="Philippsen P."/>
        </authorList>
    </citation>
    <scope>NUCLEOTIDE SEQUENCE [LARGE SCALE GENOMIC DNA]</scope>
    <source>
        <strain evidence="15">ATCC 10895 / CBS 109.51 / FGSC 9923 / NRRL Y-1056</strain>
    </source>
</reference>
<evidence type="ECO:0000256" key="10">
    <source>
        <dbReference type="ARBA" id="ARBA00023132"/>
    </source>
</evidence>
<accession>Q756F3</accession>
<evidence type="ECO:0000256" key="13">
    <source>
        <dbReference type="SAM" id="Phobius"/>
    </source>
</evidence>
<proteinExistence type="inferred from homology"/>
<keyword evidence="4" id="KW-0813">Transport</keyword>
<gene>
    <name evidence="14" type="ORF">AGOS_AER307W</name>
</gene>
<organism evidence="14 15">
    <name type="scientific">Eremothecium gossypii (strain ATCC 10895 / CBS 109.51 / FGSC 9923 / NRRL Y-1056)</name>
    <name type="common">Yeast</name>
    <name type="synonym">Ashbya gossypii</name>
    <dbReference type="NCBI Taxonomy" id="284811"/>
    <lineage>
        <taxon>Eukaryota</taxon>
        <taxon>Fungi</taxon>
        <taxon>Dikarya</taxon>
        <taxon>Ascomycota</taxon>
        <taxon>Saccharomycotina</taxon>
        <taxon>Saccharomycetes</taxon>
        <taxon>Saccharomycetales</taxon>
        <taxon>Saccharomycetaceae</taxon>
        <taxon>Eremothecium</taxon>
    </lineage>
</organism>
<dbReference type="EMBL" id="AE016818">
    <property type="protein sequence ID" value="AAS52987.2"/>
    <property type="molecule type" value="Genomic_DNA"/>
</dbReference>
<evidence type="ECO:0000256" key="3">
    <source>
        <dbReference type="ARBA" id="ARBA00005760"/>
    </source>
</evidence>
<dbReference type="HOGENOM" id="CLU_028040_0_0_1"/>
<evidence type="ECO:0000256" key="7">
    <source>
        <dbReference type="ARBA" id="ARBA00022927"/>
    </source>
</evidence>
<dbReference type="OMA" id="AHMSIGC"/>
<dbReference type="GO" id="GO:0005816">
    <property type="term" value="C:spindle pole body"/>
    <property type="evidence" value="ECO:0000318"/>
    <property type="project" value="GO_Central"/>
</dbReference>
<dbReference type="Pfam" id="PF09531">
    <property type="entry name" value="Ndc1_Nup"/>
    <property type="match status" value="1"/>
</dbReference>
<dbReference type="GO" id="GO:0031965">
    <property type="term" value="C:nuclear membrane"/>
    <property type="evidence" value="ECO:0007669"/>
    <property type="project" value="UniProtKB-SubCell"/>
</dbReference>
<protein>
    <submittedName>
        <fullName evidence="14">AER307Wp</fullName>
    </submittedName>
</protein>
<dbReference type="InterPro" id="IPR019049">
    <property type="entry name" value="Nucleoporin_prot_Ndc1/Nup"/>
</dbReference>
<reference evidence="15" key="2">
    <citation type="journal article" date="2013" name="G3 (Bethesda)">
        <title>Genomes of Ashbya fungi isolated from insects reveal four mating-type loci, numerous translocations, lack of transposons, and distinct gene duplications.</title>
        <authorList>
            <person name="Dietrich F.S."/>
            <person name="Voegeli S."/>
            <person name="Kuo S."/>
            <person name="Philippsen P."/>
        </authorList>
    </citation>
    <scope>GENOME REANNOTATION</scope>
    <source>
        <strain evidence="15">ATCC 10895 / CBS 109.51 / FGSC 9923 / NRRL Y-1056</strain>
    </source>
</reference>
<dbReference type="PANTHER" id="PTHR13269">
    <property type="entry name" value="NUCLEOPORIN NDC1"/>
    <property type="match status" value="1"/>
</dbReference>
<comment type="similarity">
    <text evidence="3">Belongs to the NDC1 family.</text>
</comment>
<keyword evidence="10" id="KW-0906">Nuclear pore complex</keyword>
<keyword evidence="7" id="KW-0653">Protein transport</keyword>
<dbReference type="GO" id="GO:0051028">
    <property type="term" value="P:mRNA transport"/>
    <property type="evidence" value="ECO:0007669"/>
    <property type="project" value="UniProtKB-KW"/>
</dbReference>
<keyword evidence="9" id="KW-0811">Translocation</keyword>
<dbReference type="GO" id="GO:0070631">
    <property type="term" value="P:spindle pole body localization"/>
    <property type="evidence" value="ECO:0000318"/>
    <property type="project" value="GO_Central"/>
</dbReference>
<keyword evidence="12" id="KW-0539">Nucleus</keyword>
<dbReference type="RefSeq" id="NP_985163.2">
    <property type="nucleotide sequence ID" value="NM_210517.2"/>
</dbReference>
<evidence type="ECO:0000256" key="11">
    <source>
        <dbReference type="ARBA" id="ARBA00023136"/>
    </source>
</evidence>
<keyword evidence="5 13" id="KW-0812">Transmembrane</keyword>
<feature type="transmembrane region" description="Helical" evidence="13">
    <location>
        <begin position="61"/>
        <end position="80"/>
    </location>
</feature>
<name>Q756F3_EREGS</name>
<dbReference type="eggNOG" id="ENOG502RZSR">
    <property type="taxonomic scope" value="Eukaryota"/>
</dbReference>
<keyword evidence="15" id="KW-1185">Reference proteome</keyword>
<evidence type="ECO:0000256" key="12">
    <source>
        <dbReference type="ARBA" id="ARBA00023242"/>
    </source>
</evidence>
<dbReference type="GO" id="GO:0070762">
    <property type="term" value="C:nuclear pore transmembrane ring"/>
    <property type="evidence" value="ECO:0000318"/>
    <property type="project" value="GO_Central"/>
</dbReference>
<dbReference type="GO" id="GO:0006999">
    <property type="term" value="P:nuclear pore organization"/>
    <property type="evidence" value="ECO:0000318"/>
    <property type="project" value="GO_Central"/>
</dbReference>
<dbReference type="STRING" id="284811.Q756F3"/>
<evidence type="ECO:0000256" key="1">
    <source>
        <dbReference type="ARBA" id="ARBA00004232"/>
    </source>
</evidence>
<sequence length="591" mass="66680">MYDSATPAPLNLRYSYNAIFSDICKTRFNYLATRLLLTLSVVSGAAVTIMGRWDINTWERMLLFPVKALLVYFALLLVIITRKNYLHVQFLGYSNTITFVYGEFFSLKFVLYQITHIVSGLLISLSLSGVLYDSKHSIPVLYRRLNEWMLVPLIYTVQHLAFDLGRLSFNYGHHRQSCQAFILSRTRDSFVKCCVLTAATFVLQPVVYFMLTTKLSVGFLAYIQTTILAFITFQLWDLTNIAFNAYLSIGCLHKGKPISSLSSTPMETLVTGLNSKRMFTRLTAFQELSYRATSPEVQMRLPIYHTRYGNSHIWTNILRECLVTIQESNKNIADFLKSLEQSKETFSSAKQMNFSPLSQDDVLFGNQPALSTAAYPQAHLPTPSQRLNKDPLDSGAGVAAARYFPGQSARQFIQPAHSYNPPIFTQQPSMLHLVQDVANYLTKFLVSFFFPGQANASGSKRPLSFFELWTISKKHQAEKLIPLPSCYAECVIALMGMLINSLDEDPKGSVVSSVGEVLKILERSVGSLGTFVEWELPSSSDSGPDAISVLYDLTINVFLEIVLKYNELLNDVYLDDDVVKLSQWVLQTCNE</sequence>
<keyword evidence="6" id="KW-0509">mRNA transport</keyword>
<dbReference type="AlphaFoldDB" id="Q756F3"/>
<evidence type="ECO:0000256" key="8">
    <source>
        <dbReference type="ARBA" id="ARBA00022989"/>
    </source>
</evidence>
<dbReference type="OrthoDB" id="67850at2759"/>
<dbReference type="PANTHER" id="PTHR13269:SF6">
    <property type="entry name" value="NUCLEOPORIN NDC1"/>
    <property type="match status" value="1"/>
</dbReference>
<dbReference type="GO" id="GO:0106166">
    <property type="term" value="F:spindle pole body-nuclear membrane anchor activity"/>
    <property type="evidence" value="ECO:0000318"/>
    <property type="project" value="GO_Central"/>
</dbReference>
<dbReference type="InParanoid" id="Q756F3"/>
<evidence type="ECO:0000256" key="2">
    <source>
        <dbReference type="ARBA" id="ARBA00004567"/>
    </source>
</evidence>
<dbReference type="FunCoup" id="Q756F3">
    <property type="interactions" value="174"/>
</dbReference>
<evidence type="ECO:0000256" key="6">
    <source>
        <dbReference type="ARBA" id="ARBA00022816"/>
    </source>
</evidence>
<keyword evidence="8 13" id="KW-1133">Transmembrane helix</keyword>
<dbReference type="GO" id="GO:0015031">
    <property type="term" value="P:protein transport"/>
    <property type="evidence" value="ECO:0007669"/>
    <property type="project" value="UniProtKB-KW"/>
</dbReference>
<feature type="transmembrane region" description="Helical" evidence="13">
    <location>
        <begin position="190"/>
        <end position="211"/>
    </location>
</feature>
<feature type="transmembrane region" description="Helical" evidence="13">
    <location>
        <begin position="109"/>
        <end position="128"/>
    </location>
</feature>